<reference evidence="1 2" key="1">
    <citation type="submission" date="2018-08" db="EMBL/GenBank/DDBJ databases">
        <title>A genome reference for cultivated species of the human gut microbiota.</title>
        <authorList>
            <person name="Zou Y."/>
            <person name="Xue W."/>
            <person name="Luo G."/>
        </authorList>
    </citation>
    <scope>NUCLEOTIDE SEQUENCE [LARGE SCALE GENOMIC DNA]</scope>
    <source>
        <strain evidence="1 2">AM22-22</strain>
    </source>
</reference>
<dbReference type="EMBL" id="QRIC01000038">
    <property type="protein sequence ID" value="RHG22771.1"/>
    <property type="molecule type" value="Genomic_DNA"/>
</dbReference>
<dbReference type="Proteomes" id="UP000284095">
    <property type="component" value="Unassembled WGS sequence"/>
</dbReference>
<keyword evidence="2" id="KW-1185">Reference proteome</keyword>
<organism evidence="1 2">
    <name type="scientific">Dorea longicatena</name>
    <dbReference type="NCBI Taxonomy" id="88431"/>
    <lineage>
        <taxon>Bacteria</taxon>
        <taxon>Bacillati</taxon>
        <taxon>Bacillota</taxon>
        <taxon>Clostridia</taxon>
        <taxon>Lachnospirales</taxon>
        <taxon>Lachnospiraceae</taxon>
        <taxon>Dorea</taxon>
    </lineage>
</organism>
<accession>A0A414SQR6</accession>
<proteinExistence type="predicted"/>
<dbReference type="AlphaFoldDB" id="A0A414SQR6"/>
<comment type="caution">
    <text evidence="1">The sequence shown here is derived from an EMBL/GenBank/DDBJ whole genome shotgun (WGS) entry which is preliminary data.</text>
</comment>
<evidence type="ECO:0000313" key="1">
    <source>
        <dbReference type="EMBL" id="RHG22771.1"/>
    </source>
</evidence>
<gene>
    <name evidence="1" type="ORF">DW265_13435</name>
</gene>
<sequence length="77" mass="9333">MKKVQIDYGLFRKLIFYHLGSDDQYEEDIRNGLEEKLDALVRHELYTKYKTAPSEEEQEKARQEYLDKRGVTASYRW</sequence>
<dbReference type="RefSeq" id="WP_118107796.1">
    <property type="nucleotide sequence ID" value="NZ_QRIC01000038.1"/>
</dbReference>
<protein>
    <submittedName>
        <fullName evidence="1">Complexin-2</fullName>
    </submittedName>
</protein>
<name>A0A414SQR6_9FIRM</name>
<evidence type="ECO:0000313" key="2">
    <source>
        <dbReference type="Proteomes" id="UP000284095"/>
    </source>
</evidence>